<dbReference type="Gene3D" id="1.25.40.10">
    <property type="entry name" value="Tetratricopeptide repeat domain"/>
    <property type="match status" value="1"/>
</dbReference>
<accession>A0A3S0Q2H2</accession>
<dbReference type="PANTHER" id="PTHR11102">
    <property type="entry name" value="SEL-1-LIKE PROTEIN"/>
    <property type="match status" value="1"/>
</dbReference>
<keyword evidence="2" id="KW-1185">Reference proteome</keyword>
<organism evidence="1 2">
    <name type="scientific">Dyella choica</name>
    <dbReference type="NCBI Taxonomy" id="1927959"/>
    <lineage>
        <taxon>Bacteria</taxon>
        <taxon>Pseudomonadati</taxon>
        <taxon>Pseudomonadota</taxon>
        <taxon>Gammaproteobacteria</taxon>
        <taxon>Lysobacterales</taxon>
        <taxon>Rhodanobacteraceae</taxon>
        <taxon>Dyella</taxon>
    </lineage>
</organism>
<dbReference type="RefSeq" id="WP_126686546.1">
    <property type="nucleotide sequence ID" value="NZ_RYYV01000021.1"/>
</dbReference>
<proteinExistence type="predicted"/>
<protein>
    <submittedName>
        <fullName evidence="1">Sel1 repeat family protein</fullName>
    </submittedName>
</protein>
<sequence>MSEGDFFEIAAYIASGQVQTIAAAMGELCEREGMRLIERRPGRVRSPGEQHLGYGAFAVLPGREGWSLVVAWPWNFLCRRPAPDQPIRFVSLCQSLGAPGFLYHTSNHGDYGTVHLETDGKGHHALSGFMYEHERSLHGESSGTDSVLEWFGEALQLERVDSGLAWMRPLLPPGMLPEAHEAEVAVPSEPSFSMLDEEGTRSYADYLAGECAKYWHDKSGWSVISNALEAGGPLPIPGSVLLPFHWSAKDEPAADPASQRCEPERTTEEKAYYEEGEEILEGDCVRLEDGRLAVVNNFMLVSDGKGRWTPDGVSYKDASCSWVTPLAAASKFKLVSRSKVLPVQQPIRSLDELERAADAGNSDAQYLLGRVYMRAEGVVRNRNLSVWWMRKAAEQGHAHAQYELGECLYGGRGALMDTQEAAHWYRQAAEQGHTSAQLTMSKLCRLGFGVSKDADQAKYWADRASDGK</sequence>
<dbReference type="EMBL" id="RYYV01000021">
    <property type="protein sequence ID" value="RUL70890.1"/>
    <property type="molecule type" value="Genomic_DNA"/>
</dbReference>
<reference evidence="1 2" key="1">
    <citation type="submission" date="2018-12" db="EMBL/GenBank/DDBJ databases">
        <title>Dyella dinghuensis sp. nov. DHOA06 and Dyella choica sp. nov. 4M-K27, isolated from forest soil.</title>
        <authorList>
            <person name="Qiu L.-H."/>
            <person name="Gao Z.-H."/>
        </authorList>
    </citation>
    <scope>NUCLEOTIDE SEQUENCE [LARGE SCALE GENOMIC DNA]</scope>
    <source>
        <strain evidence="1 2">4M-K27</strain>
    </source>
</reference>
<dbReference type="SMART" id="SM00671">
    <property type="entry name" value="SEL1"/>
    <property type="match status" value="3"/>
</dbReference>
<dbReference type="InterPro" id="IPR050767">
    <property type="entry name" value="Sel1_AlgK"/>
</dbReference>
<gene>
    <name evidence="1" type="ORF">EKH80_19880</name>
</gene>
<dbReference type="InterPro" id="IPR011990">
    <property type="entry name" value="TPR-like_helical_dom_sf"/>
</dbReference>
<name>A0A3S0Q2H2_9GAMM</name>
<dbReference type="PANTHER" id="PTHR11102:SF160">
    <property type="entry name" value="ERAD-ASSOCIATED E3 UBIQUITIN-PROTEIN LIGASE COMPONENT HRD3"/>
    <property type="match status" value="1"/>
</dbReference>
<dbReference type="AlphaFoldDB" id="A0A3S0Q2H2"/>
<dbReference type="SUPFAM" id="SSF81901">
    <property type="entry name" value="HCP-like"/>
    <property type="match status" value="1"/>
</dbReference>
<evidence type="ECO:0000313" key="1">
    <source>
        <dbReference type="EMBL" id="RUL70890.1"/>
    </source>
</evidence>
<comment type="caution">
    <text evidence="1">The sequence shown here is derived from an EMBL/GenBank/DDBJ whole genome shotgun (WGS) entry which is preliminary data.</text>
</comment>
<dbReference type="Pfam" id="PF08238">
    <property type="entry name" value="Sel1"/>
    <property type="match status" value="3"/>
</dbReference>
<dbReference type="InterPro" id="IPR006597">
    <property type="entry name" value="Sel1-like"/>
</dbReference>
<dbReference type="OrthoDB" id="6810016at2"/>
<evidence type="ECO:0000313" key="2">
    <source>
        <dbReference type="Proteomes" id="UP000274358"/>
    </source>
</evidence>
<dbReference type="Proteomes" id="UP000274358">
    <property type="component" value="Unassembled WGS sequence"/>
</dbReference>